<comment type="caution">
    <text evidence="6">The sequence shown here is derived from an EMBL/GenBank/DDBJ whole genome shotgun (WGS) entry which is preliminary data.</text>
</comment>
<comment type="similarity">
    <text evidence="2">Belongs to the bacterial solute-binding protein 2 family.</text>
</comment>
<dbReference type="Gene3D" id="3.40.50.2300">
    <property type="match status" value="2"/>
</dbReference>
<dbReference type="GO" id="GO:0030313">
    <property type="term" value="C:cell envelope"/>
    <property type="evidence" value="ECO:0007669"/>
    <property type="project" value="UniProtKB-SubCell"/>
</dbReference>
<dbReference type="SUPFAM" id="SSF53822">
    <property type="entry name" value="Periplasmic binding protein-like I"/>
    <property type="match status" value="1"/>
</dbReference>
<gene>
    <name evidence="6" type="ORF">AM506_20650</name>
</gene>
<evidence type="ECO:0000259" key="5">
    <source>
        <dbReference type="Pfam" id="PF13407"/>
    </source>
</evidence>
<dbReference type="AlphaFoldDB" id="A0A0P6WIU3"/>
<dbReference type="eggNOG" id="COG1879">
    <property type="taxonomic scope" value="Bacteria"/>
</dbReference>
<sequence>MKKAWLLLISLSLLFLGACSLQPPEWAKPNKSSNPEDIKIGLSVSTLNNPFFVSMKNGVEDEAKKQGMEVVVVDAQNDAAKQINDVEDLIQQGVNVLLINPTDSAAISTAVQSANSLGIPVVTLDRSAEKGDVATLVSSDNEKGGEMAGEYLVEQLGEGAKVAELEGVPGASATRERGAGFHHIADEKLDVVAKQTANFDRTEGLNTMENLIQGNPDIKAVFAHNDEMALGALQAIKSSGRDVLVVGFDGNEDAMTSIRNGNLSATVAQQPEKIGQLAVQAGADVLQGKKVKKKIPVPLKLVTEENIEDSSE</sequence>
<dbReference type="Pfam" id="PF13407">
    <property type="entry name" value="Peripla_BP_4"/>
    <property type="match status" value="1"/>
</dbReference>
<dbReference type="InterPro" id="IPR028082">
    <property type="entry name" value="Peripla_BP_I"/>
</dbReference>
<proteinExistence type="inferred from homology"/>
<dbReference type="RefSeq" id="WP_060674875.1">
    <property type="nucleotide sequence ID" value="NZ_LIXZ01000029.1"/>
</dbReference>
<organism evidence="6 7">
    <name type="scientific">Rossellomorea vietnamensis</name>
    <dbReference type="NCBI Taxonomy" id="218284"/>
    <lineage>
        <taxon>Bacteria</taxon>
        <taxon>Bacillati</taxon>
        <taxon>Bacillota</taxon>
        <taxon>Bacilli</taxon>
        <taxon>Bacillales</taxon>
        <taxon>Bacillaceae</taxon>
        <taxon>Rossellomorea</taxon>
    </lineage>
</organism>
<protein>
    <submittedName>
        <fullName evidence="6">D-ribose transporter subunit RbsB</fullName>
    </submittedName>
</protein>
<name>A0A0P6WIU3_9BACI</name>
<feature type="chain" id="PRO_5006132446" evidence="4">
    <location>
        <begin position="28"/>
        <end position="312"/>
    </location>
</feature>
<evidence type="ECO:0000313" key="6">
    <source>
        <dbReference type="EMBL" id="KPL57702.1"/>
    </source>
</evidence>
<dbReference type="CDD" id="cd06323">
    <property type="entry name" value="PBP1_ribose_binding"/>
    <property type="match status" value="1"/>
</dbReference>
<dbReference type="PATRIC" id="fig|218284.4.peg.2665"/>
<reference evidence="6 7" key="1">
    <citation type="submission" date="2015-08" db="EMBL/GenBank/DDBJ databases">
        <title>Draft Genome Sequence of Bacillus vietnamensis UCD-SED5.</title>
        <authorList>
            <person name="Lee R.D."/>
            <person name="Jospin G."/>
            <person name="Lang J.M."/>
            <person name="Coil D.A."/>
            <person name="Eisen J.A."/>
        </authorList>
    </citation>
    <scope>NUCLEOTIDE SEQUENCE [LARGE SCALE GENOMIC DNA]</scope>
    <source>
        <strain evidence="6 7">UCD-SED5</strain>
    </source>
</reference>
<dbReference type="GO" id="GO:0030246">
    <property type="term" value="F:carbohydrate binding"/>
    <property type="evidence" value="ECO:0007669"/>
    <property type="project" value="UniProtKB-ARBA"/>
</dbReference>
<dbReference type="NCBIfam" id="NF007936">
    <property type="entry name" value="PRK10653.1"/>
    <property type="match status" value="1"/>
</dbReference>
<dbReference type="Proteomes" id="UP000050398">
    <property type="component" value="Unassembled WGS sequence"/>
</dbReference>
<dbReference type="PROSITE" id="PS51257">
    <property type="entry name" value="PROKAR_LIPOPROTEIN"/>
    <property type="match status" value="1"/>
</dbReference>
<dbReference type="EMBL" id="LIXZ01000029">
    <property type="protein sequence ID" value="KPL57702.1"/>
    <property type="molecule type" value="Genomic_DNA"/>
</dbReference>
<evidence type="ECO:0000256" key="4">
    <source>
        <dbReference type="SAM" id="SignalP"/>
    </source>
</evidence>
<evidence type="ECO:0000256" key="2">
    <source>
        <dbReference type="ARBA" id="ARBA00007639"/>
    </source>
</evidence>
<dbReference type="PANTHER" id="PTHR46847:SF1">
    <property type="entry name" value="D-ALLOSE-BINDING PERIPLASMIC PROTEIN-RELATED"/>
    <property type="match status" value="1"/>
</dbReference>
<dbReference type="InterPro" id="IPR025997">
    <property type="entry name" value="SBP_2_dom"/>
</dbReference>
<keyword evidence="3 4" id="KW-0732">Signal</keyword>
<comment type="subcellular location">
    <subcellularLocation>
        <location evidence="1">Cell envelope</location>
    </subcellularLocation>
</comment>
<feature type="signal peptide" evidence="4">
    <location>
        <begin position="1"/>
        <end position="27"/>
    </location>
</feature>
<evidence type="ECO:0000256" key="3">
    <source>
        <dbReference type="ARBA" id="ARBA00022729"/>
    </source>
</evidence>
<accession>A0A0P6WIU3</accession>
<dbReference type="PANTHER" id="PTHR46847">
    <property type="entry name" value="D-ALLOSE-BINDING PERIPLASMIC PROTEIN-RELATED"/>
    <property type="match status" value="1"/>
</dbReference>
<feature type="domain" description="Periplasmic binding protein" evidence="5">
    <location>
        <begin position="40"/>
        <end position="290"/>
    </location>
</feature>
<evidence type="ECO:0000256" key="1">
    <source>
        <dbReference type="ARBA" id="ARBA00004196"/>
    </source>
</evidence>
<evidence type="ECO:0000313" key="7">
    <source>
        <dbReference type="Proteomes" id="UP000050398"/>
    </source>
</evidence>
<dbReference type="OrthoDB" id="9814427at2"/>